<comment type="catalytic activity">
    <reaction evidence="11">
        <text>1-octadecanoyl-2-(5Z,8Z,11Z,14Z-eicosatetraenoyl)-sn-glycerol + H2O = 2-(5Z,8Z,11Z,14Z-eicosatetraenoyl)-glycerol + octadecanoate + H(+)</text>
        <dbReference type="Rhea" id="RHEA:38507"/>
        <dbReference type="ChEBI" id="CHEBI:15377"/>
        <dbReference type="ChEBI" id="CHEBI:15378"/>
        <dbReference type="ChEBI" id="CHEBI:25629"/>
        <dbReference type="ChEBI" id="CHEBI:52392"/>
        <dbReference type="ChEBI" id="CHEBI:75728"/>
    </reaction>
</comment>
<evidence type="ECO:0000256" key="3">
    <source>
        <dbReference type="ARBA" id="ARBA00026104"/>
    </source>
</evidence>
<organism evidence="13 14">
    <name type="scientific">Habropoda laboriosa</name>
    <dbReference type="NCBI Taxonomy" id="597456"/>
    <lineage>
        <taxon>Eukaryota</taxon>
        <taxon>Metazoa</taxon>
        <taxon>Ecdysozoa</taxon>
        <taxon>Arthropoda</taxon>
        <taxon>Hexapoda</taxon>
        <taxon>Insecta</taxon>
        <taxon>Pterygota</taxon>
        <taxon>Neoptera</taxon>
        <taxon>Endopterygota</taxon>
        <taxon>Hymenoptera</taxon>
        <taxon>Apocrita</taxon>
        <taxon>Aculeata</taxon>
        <taxon>Apoidea</taxon>
        <taxon>Anthophila</taxon>
        <taxon>Apidae</taxon>
        <taxon>Habropoda</taxon>
    </lineage>
</organism>
<evidence type="ECO:0000256" key="9">
    <source>
        <dbReference type="ARBA" id="ARBA00048504"/>
    </source>
</evidence>
<accession>A0A0L7R136</accession>
<protein>
    <recommendedName>
        <fullName evidence="7">sn-1-specific diacylglycerol lipase ABHD11</fullName>
        <ecNumber evidence="3">3.1.1.116</ecNumber>
    </recommendedName>
    <alternativeName>
        <fullName evidence="4">Alpha/beta hydrolase domain-containing protein 11</fullName>
    </alternativeName>
</protein>
<sequence>MSGMCCRYLIMTRNIFPYYRKQDFIINSSFTSYLSSKQIRNNSDSVTPVKLAYASYESMNETNVSKHPIIIMHGLFGSKTNWNTLSKTIHQQTNRKVITVDARNHGDSPHSTDMTYSYMAQDVVQLMNDLGFEKSVLIGHSMGGSAMMYVALHYPKLIEKLIVVDMSPVRTSPHLMDMEKIFRVMRMINLDGSTTLTKARTVVKEQLATVVKSLSLRQFLAMNLVEADIGKYKWRVNLPVLEQNFSTQIAVFPNVGLKVYNGPTLFIGGSNSDYIRVEDHNKIKQLFPSAKIFYINGANHWVHVDKPVEFLKMTVDFINQP</sequence>
<dbReference type="InterPro" id="IPR000073">
    <property type="entry name" value="AB_hydrolase_1"/>
</dbReference>
<dbReference type="Proteomes" id="UP000053825">
    <property type="component" value="Unassembled WGS sequence"/>
</dbReference>
<dbReference type="ESTHER" id="9hyme-a0a0l7r136">
    <property type="family name" value="ABHD11-Acetyl_transferase"/>
</dbReference>
<comment type="catalytic activity">
    <reaction evidence="8">
        <text>1-octadecanoyl-2-(4Z,7Z,10Z,13Z,16Z,19Z-docosahexaenoyl)-sn-glycerol + H2O = 2-(4Z,7Z,10Z,13Z,16Z,19Z-docosahexaenoyl)-glycerol + octadecanoate + H(+)</text>
        <dbReference type="Rhea" id="RHEA:77107"/>
        <dbReference type="ChEBI" id="CHEBI:15377"/>
        <dbReference type="ChEBI" id="CHEBI:15378"/>
        <dbReference type="ChEBI" id="CHEBI:25629"/>
        <dbReference type="ChEBI" id="CHEBI:77129"/>
        <dbReference type="ChEBI" id="CHEBI:186738"/>
    </reaction>
</comment>
<keyword evidence="2 13" id="KW-0378">Hydrolase</keyword>
<dbReference type="PANTHER" id="PTHR46118:SF4">
    <property type="entry name" value="PROTEIN ABHD11"/>
    <property type="match status" value="1"/>
</dbReference>
<dbReference type="STRING" id="597456.A0A0L7R136"/>
<evidence type="ECO:0000256" key="4">
    <source>
        <dbReference type="ARBA" id="ARBA00042703"/>
    </source>
</evidence>
<dbReference type="EMBL" id="KQ414668">
    <property type="protein sequence ID" value="KOC64570.1"/>
    <property type="molecule type" value="Genomic_DNA"/>
</dbReference>
<evidence type="ECO:0000256" key="1">
    <source>
        <dbReference type="ARBA" id="ARBA00008645"/>
    </source>
</evidence>
<dbReference type="EC" id="3.1.1.116" evidence="3"/>
<comment type="similarity">
    <text evidence="1">Belongs to the AB hydrolase superfamily.</text>
</comment>
<name>A0A0L7R136_9HYME</name>
<comment type="catalytic activity">
    <reaction evidence="6">
        <text>a 1,3-diacyl-sn-glycerol + H2O = a 1-acyl-sn-glycerol + a fatty acid + H(+)</text>
        <dbReference type="Rhea" id="RHEA:38503"/>
        <dbReference type="ChEBI" id="CHEBI:15377"/>
        <dbReference type="ChEBI" id="CHEBI:15378"/>
        <dbReference type="ChEBI" id="CHEBI:28868"/>
        <dbReference type="ChEBI" id="CHEBI:64683"/>
        <dbReference type="ChEBI" id="CHEBI:77272"/>
    </reaction>
</comment>
<dbReference type="Gene3D" id="3.40.50.1820">
    <property type="entry name" value="alpha/beta hydrolase"/>
    <property type="match status" value="1"/>
</dbReference>
<dbReference type="InterPro" id="IPR029058">
    <property type="entry name" value="AB_hydrolase_fold"/>
</dbReference>
<dbReference type="GO" id="GO:0005739">
    <property type="term" value="C:mitochondrion"/>
    <property type="evidence" value="ECO:0007669"/>
    <property type="project" value="TreeGrafter"/>
</dbReference>
<evidence type="ECO:0000256" key="8">
    <source>
        <dbReference type="ARBA" id="ARBA00048283"/>
    </source>
</evidence>
<evidence type="ECO:0000256" key="7">
    <source>
        <dbReference type="ARBA" id="ARBA00044064"/>
    </source>
</evidence>
<evidence type="ECO:0000313" key="14">
    <source>
        <dbReference type="Proteomes" id="UP000053825"/>
    </source>
</evidence>
<dbReference type="PRINTS" id="PR00111">
    <property type="entry name" value="ABHYDROLASE"/>
</dbReference>
<comment type="catalytic activity">
    <reaction evidence="10">
        <text>1-octadecanoyl-2-(9Z-octadecenoyl)-sn-glycerol + H2O = 2-(9Z-octadecenoyl)-glycerol + octadecanoate + H(+)</text>
        <dbReference type="Rhea" id="RHEA:77103"/>
        <dbReference type="ChEBI" id="CHEBI:15377"/>
        <dbReference type="ChEBI" id="CHEBI:15378"/>
        <dbReference type="ChEBI" id="CHEBI:25629"/>
        <dbReference type="ChEBI" id="CHEBI:73990"/>
        <dbReference type="ChEBI" id="CHEBI:75468"/>
    </reaction>
</comment>
<evidence type="ECO:0000256" key="10">
    <source>
        <dbReference type="ARBA" id="ARBA00048513"/>
    </source>
</evidence>
<evidence type="ECO:0000259" key="12">
    <source>
        <dbReference type="Pfam" id="PF00561"/>
    </source>
</evidence>
<dbReference type="Pfam" id="PF00561">
    <property type="entry name" value="Abhydrolase_1"/>
    <property type="match status" value="1"/>
</dbReference>
<evidence type="ECO:0000256" key="5">
    <source>
        <dbReference type="ARBA" id="ARBA00043667"/>
    </source>
</evidence>
<reference evidence="13 14" key="1">
    <citation type="submission" date="2015-07" db="EMBL/GenBank/DDBJ databases">
        <title>The genome of Habropoda laboriosa.</title>
        <authorList>
            <person name="Pan H."/>
            <person name="Kapheim K."/>
        </authorList>
    </citation>
    <scope>NUCLEOTIDE SEQUENCE [LARGE SCALE GENOMIC DNA]</scope>
    <source>
        <strain evidence="13">0110345459</strain>
    </source>
</reference>
<dbReference type="SUPFAM" id="SSF53474">
    <property type="entry name" value="alpha/beta-Hydrolases"/>
    <property type="match status" value="1"/>
</dbReference>
<evidence type="ECO:0000256" key="2">
    <source>
        <dbReference type="ARBA" id="ARBA00022801"/>
    </source>
</evidence>
<dbReference type="AlphaFoldDB" id="A0A0L7R136"/>
<evidence type="ECO:0000256" key="11">
    <source>
        <dbReference type="ARBA" id="ARBA00048919"/>
    </source>
</evidence>
<dbReference type="GO" id="GO:0052689">
    <property type="term" value="F:carboxylic ester hydrolase activity"/>
    <property type="evidence" value="ECO:0007669"/>
    <property type="project" value="TreeGrafter"/>
</dbReference>
<comment type="catalytic activity">
    <reaction evidence="5">
        <text>a 1,2-diacyl-sn-glycerol + H2O = a 2-acylglycerol + a fatty acid + H(+)</text>
        <dbReference type="Rhea" id="RHEA:33275"/>
        <dbReference type="ChEBI" id="CHEBI:15377"/>
        <dbReference type="ChEBI" id="CHEBI:15378"/>
        <dbReference type="ChEBI" id="CHEBI:17389"/>
        <dbReference type="ChEBI" id="CHEBI:17815"/>
        <dbReference type="ChEBI" id="CHEBI:28868"/>
        <dbReference type="EC" id="3.1.1.116"/>
    </reaction>
</comment>
<dbReference type="PANTHER" id="PTHR46118">
    <property type="entry name" value="PROTEIN ABHD11"/>
    <property type="match status" value="1"/>
</dbReference>
<dbReference type="OrthoDB" id="8119704at2759"/>
<evidence type="ECO:0000256" key="6">
    <source>
        <dbReference type="ARBA" id="ARBA00043742"/>
    </source>
</evidence>
<evidence type="ECO:0000313" key="13">
    <source>
        <dbReference type="EMBL" id="KOC64570.1"/>
    </source>
</evidence>
<proteinExistence type="inferred from homology"/>
<keyword evidence="14" id="KW-1185">Reference proteome</keyword>
<feature type="domain" description="AB hydrolase-1" evidence="12">
    <location>
        <begin position="68"/>
        <end position="307"/>
    </location>
</feature>
<gene>
    <name evidence="13" type="ORF">WH47_12034</name>
</gene>
<dbReference type="FunFam" id="3.40.50.1820:FF:000039">
    <property type="entry name" value="Esterase ybfF"/>
    <property type="match status" value="1"/>
</dbReference>
<comment type="catalytic activity">
    <reaction evidence="9">
        <text>1,2-didecanoylglycerol + H2O = decanoylglycerol + decanoate + H(+)</text>
        <dbReference type="Rhea" id="RHEA:48596"/>
        <dbReference type="ChEBI" id="CHEBI:11152"/>
        <dbReference type="ChEBI" id="CHEBI:15377"/>
        <dbReference type="ChEBI" id="CHEBI:15378"/>
        <dbReference type="ChEBI" id="CHEBI:27689"/>
        <dbReference type="ChEBI" id="CHEBI:90605"/>
    </reaction>
</comment>